<keyword evidence="2" id="KW-1185">Reference proteome</keyword>
<gene>
    <name evidence="1" type="ORF">POCULU_LOCUS5797</name>
</gene>
<dbReference type="EMBL" id="CAJVPJ010000945">
    <property type="protein sequence ID" value="CAG8566942.1"/>
    <property type="molecule type" value="Genomic_DNA"/>
</dbReference>
<reference evidence="1" key="1">
    <citation type="submission" date="2021-06" db="EMBL/GenBank/DDBJ databases">
        <authorList>
            <person name="Kallberg Y."/>
            <person name="Tangrot J."/>
            <person name="Rosling A."/>
        </authorList>
    </citation>
    <scope>NUCLEOTIDE SEQUENCE</scope>
    <source>
        <strain evidence="1">IA702</strain>
    </source>
</reference>
<comment type="caution">
    <text evidence="1">The sequence shown here is derived from an EMBL/GenBank/DDBJ whole genome shotgun (WGS) entry which is preliminary data.</text>
</comment>
<evidence type="ECO:0000313" key="2">
    <source>
        <dbReference type="Proteomes" id="UP000789572"/>
    </source>
</evidence>
<organism evidence="1 2">
    <name type="scientific">Paraglomus occultum</name>
    <dbReference type="NCBI Taxonomy" id="144539"/>
    <lineage>
        <taxon>Eukaryota</taxon>
        <taxon>Fungi</taxon>
        <taxon>Fungi incertae sedis</taxon>
        <taxon>Mucoromycota</taxon>
        <taxon>Glomeromycotina</taxon>
        <taxon>Glomeromycetes</taxon>
        <taxon>Paraglomerales</taxon>
        <taxon>Paraglomeraceae</taxon>
        <taxon>Paraglomus</taxon>
    </lineage>
</organism>
<protein>
    <submittedName>
        <fullName evidence="1">8774_t:CDS:1</fullName>
    </submittedName>
</protein>
<proteinExistence type="predicted"/>
<dbReference type="AlphaFoldDB" id="A0A9N9BKB6"/>
<accession>A0A9N9BKB6</accession>
<evidence type="ECO:0000313" key="1">
    <source>
        <dbReference type="EMBL" id="CAG8566942.1"/>
    </source>
</evidence>
<name>A0A9N9BKB6_9GLOM</name>
<sequence length="66" mass="7222">MGDSPLYIFKSFGPFWLVQEETFTGHESSSRSVSRRSSVHVIDGIDGSNVIDNIAGEESIIPPLDP</sequence>
<dbReference type="Proteomes" id="UP000789572">
    <property type="component" value="Unassembled WGS sequence"/>
</dbReference>
<feature type="non-terminal residue" evidence="1">
    <location>
        <position position="66"/>
    </location>
</feature>